<evidence type="ECO:0000256" key="2">
    <source>
        <dbReference type="ARBA" id="ARBA00022499"/>
    </source>
</evidence>
<evidence type="ECO:0000256" key="8">
    <source>
        <dbReference type="ARBA" id="ARBA00022843"/>
    </source>
</evidence>
<gene>
    <name evidence="16" type="primary">ZBTB10</name>
</gene>
<feature type="compositionally biased region" description="Acidic residues" evidence="13">
    <location>
        <begin position="700"/>
        <end position="725"/>
    </location>
</feature>
<reference evidence="16" key="1">
    <citation type="submission" date="2025-08" db="UniProtKB">
        <authorList>
            <consortium name="Ensembl"/>
        </authorList>
    </citation>
    <scope>IDENTIFICATION</scope>
</reference>
<dbReference type="SUPFAM" id="SSF57667">
    <property type="entry name" value="beta-beta-alpha zinc fingers"/>
    <property type="match status" value="1"/>
</dbReference>
<keyword evidence="6 12" id="KW-0863">Zinc-finger</keyword>
<dbReference type="Pfam" id="PF00651">
    <property type="entry name" value="BTB"/>
    <property type="match status" value="1"/>
</dbReference>
<dbReference type="FunFam" id="3.30.160.60:FF:000492">
    <property type="entry name" value="Zinc finger and BTB domain containing 10"/>
    <property type="match status" value="1"/>
</dbReference>
<dbReference type="OrthoDB" id="4845755at2759"/>
<dbReference type="AlphaFoldDB" id="A0A8C5QY18"/>
<dbReference type="SMART" id="SM00355">
    <property type="entry name" value="ZnF_C2H2"/>
    <property type="match status" value="2"/>
</dbReference>
<dbReference type="PROSITE" id="PS00028">
    <property type="entry name" value="ZINC_FINGER_C2H2_1"/>
    <property type="match status" value="1"/>
</dbReference>
<keyword evidence="9" id="KW-0805">Transcription regulation</keyword>
<dbReference type="GO" id="GO:0000978">
    <property type="term" value="F:RNA polymerase II cis-regulatory region sequence-specific DNA binding"/>
    <property type="evidence" value="ECO:0007669"/>
    <property type="project" value="TreeGrafter"/>
</dbReference>
<sequence>MSEMNRRTLAFRGGGNSGLGLTNAMAPANNNNNNGGGSGPGLLSVDEAAAGWSLRQLNGGAGGGGSAPGAQGEEVEVELEAEALLEEEEEEAEAYRGLVMGGRGETRQPAAGGQPQVGAGGSLSVGSSEEEEDDEEEDEEEDDEEAAAARAGRGEAAGEEEEDDCKFQGEAPRRFGLLPAARSQSLLPSLHCSFQGSWLHEFQWLRFSQESGLMSCAWCHREHGPPGHDELARGTRVYKRAALLRHSLSAEHRRNDPAAQEPEIKVEAADSYSEYSTKPNENSYCYQLLQELNEQRKKGILCDVNIVVSGKVFRAHKNILVAGSRFFKTLYCFTNKESRDQTTVTYLDVVAVHGFSVILDFMYSGNLVLTSQNAIEVMTVASYLQMTEVVQSCRNFIKDALNISIKNEAPESIVVSYNKRKNKDSPAPRDQKVASFWATRNLTSLASNMKLDNDGFNLDETPTDNFQSNDSTWIQDSSPEVTEIEPQGQAKVFVWNDIGSNSAGTQEPSKQRRKNLTTKRFVYNIPPNNELQVDGSTMLPQPIPYTEEDVQCFQEGAGTSNEFKFGMFPESWTRDSFFENGDASAGMMNKLKCPHCNYVAKYRRTLKRHLLIHTGVRSFSCDICGKLFTRREHVKRHSLVHKKDKKYKCMVCKKIFMLAASVGIRHGSRRYGVCVDCVDKSQPGLQESGVEQVADADFPRDEEYDDNDPVETVDAEDDLVDEGDDQNDHARWSEQNDPSRWGEQNDPSQWERQKPAPRWDESGDVCMTIDD</sequence>
<dbReference type="InterPro" id="IPR013087">
    <property type="entry name" value="Znf_C2H2_type"/>
</dbReference>
<reference evidence="16" key="2">
    <citation type="submission" date="2025-09" db="UniProtKB">
        <authorList>
            <consortium name="Ensembl"/>
        </authorList>
    </citation>
    <scope>IDENTIFICATION</scope>
</reference>
<dbReference type="FunFam" id="3.30.710.10:FF:000045">
    <property type="entry name" value="zinc finger and BTB domain-containing protein 10"/>
    <property type="match status" value="1"/>
</dbReference>
<evidence type="ECO:0000256" key="10">
    <source>
        <dbReference type="ARBA" id="ARBA00023163"/>
    </source>
</evidence>
<evidence type="ECO:0000259" key="14">
    <source>
        <dbReference type="PROSITE" id="PS50097"/>
    </source>
</evidence>
<keyword evidence="17" id="KW-1185">Reference proteome</keyword>
<dbReference type="PROSITE" id="PS50097">
    <property type="entry name" value="BTB"/>
    <property type="match status" value="1"/>
</dbReference>
<dbReference type="InterPro" id="IPR036236">
    <property type="entry name" value="Znf_C2H2_sf"/>
</dbReference>
<dbReference type="CDD" id="cd18201">
    <property type="entry name" value="BTB_POZ_ZBTB10"/>
    <property type="match status" value="1"/>
</dbReference>
<dbReference type="PROSITE" id="PS50157">
    <property type="entry name" value="ZINC_FINGER_C2H2_2"/>
    <property type="match status" value="2"/>
</dbReference>
<keyword evidence="7" id="KW-0862">Zinc</keyword>
<dbReference type="Pfam" id="PF00096">
    <property type="entry name" value="zf-C2H2"/>
    <property type="match status" value="1"/>
</dbReference>
<keyword evidence="3" id="KW-0597">Phosphoprotein</keyword>
<dbReference type="Gene3D" id="3.30.710.10">
    <property type="entry name" value="Potassium Channel Kv1.1, Chain A"/>
    <property type="match status" value="1"/>
</dbReference>
<dbReference type="PANTHER" id="PTHR46105">
    <property type="entry name" value="AGAP004733-PA"/>
    <property type="match status" value="1"/>
</dbReference>
<proteinExistence type="predicted"/>
<dbReference type="InterPro" id="IPR050457">
    <property type="entry name" value="ZnFinger_BTB_dom_contain"/>
</dbReference>
<dbReference type="Gene3D" id="3.30.160.60">
    <property type="entry name" value="Classic Zinc Finger"/>
    <property type="match status" value="1"/>
</dbReference>
<keyword evidence="11" id="KW-0539">Nucleus</keyword>
<keyword evidence="10" id="KW-0804">Transcription</keyword>
<evidence type="ECO:0000256" key="7">
    <source>
        <dbReference type="ARBA" id="ARBA00022833"/>
    </source>
</evidence>
<evidence type="ECO:0000259" key="15">
    <source>
        <dbReference type="PROSITE" id="PS50157"/>
    </source>
</evidence>
<dbReference type="GO" id="GO:0000981">
    <property type="term" value="F:DNA-binding transcription factor activity, RNA polymerase II-specific"/>
    <property type="evidence" value="ECO:0007669"/>
    <property type="project" value="TreeGrafter"/>
</dbReference>
<evidence type="ECO:0000256" key="11">
    <source>
        <dbReference type="ARBA" id="ARBA00023242"/>
    </source>
</evidence>
<dbReference type="InterPro" id="IPR011333">
    <property type="entry name" value="SKP1/BTB/POZ_sf"/>
</dbReference>
<evidence type="ECO:0000256" key="6">
    <source>
        <dbReference type="ARBA" id="ARBA00022771"/>
    </source>
</evidence>
<dbReference type="InterPro" id="IPR000210">
    <property type="entry name" value="BTB/POZ_dom"/>
</dbReference>
<feature type="compositionally biased region" description="Acidic residues" evidence="13">
    <location>
        <begin position="128"/>
        <end position="146"/>
    </location>
</feature>
<protein>
    <submittedName>
        <fullName evidence="16">Zinc finger and BTB domain containing 10</fullName>
    </submittedName>
</protein>
<keyword evidence="8" id="KW-0832">Ubl conjugation</keyword>
<evidence type="ECO:0000256" key="13">
    <source>
        <dbReference type="SAM" id="MobiDB-lite"/>
    </source>
</evidence>
<evidence type="ECO:0000256" key="3">
    <source>
        <dbReference type="ARBA" id="ARBA00022553"/>
    </source>
</evidence>
<dbReference type="GeneTree" id="ENSGT00940000157988"/>
<dbReference type="GO" id="GO:0008270">
    <property type="term" value="F:zinc ion binding"/>
    <property type="evidence" value="ECO:0007669"/>
    <property type="project" value="UniProtKB-KW"/>
</dbReference>
<evidence type="ECO:0000313" key="17">
    <source>
        <dbReference type="Proteomes" id="UP000694569"/>
    </source>
</evidence>
<feature type="domain" description="C2H2-type" evidence="15">
    <location>
        <begin position="591"/>
        <end position="618"/>
    </location>
</feature>
<evidence type="ECO:0000256" key="4">
    <source>
        <dbReference type="ARBA" id="ARBA00022723"/>
    </source>
</evidence>
<evidence type="ECO:0000313" key="16">
    <source>
        <dbReference type="Ensembl" id="ENSLLEP00000043354.1"/>
    </source>
</evidence>
<evidence type="ECO:0000256" key="5">
    <source>
        <dbReference type="ARBA" id="ARBA00022737"/>
    </source>
</evidence>
<feature type="compositionally biased region" description="Basic and acidic residues" evidence="13">
    <location>
        <begin position="749"/>
        <end position="761"/>
    </location>
</feature>
<feature type="compositionally biased region" description="Acidic residues" evidence="13">
    <location>
        <begin position="73"/>
        <end position="92"/>
    </location>
</feature>
<feature type="compositionally biased region" description="Low complexity" evidence="13">
    <location>
        <begin position="108"/>
        <end position="117"/>
    </location>
</feature>
<comment type="subcellular location">
    <subcellularLocation>
        <location evidence="1">Nucleus</location>
    </subcellularLocation>
</comment>
<feature type="domain" description="BTB" evidence="14">
    <location>
        <begin position="302"/>
        <end position="371"/>
    </location>
</feature>
<keyword evidence="5" id="KW-0677">Repeat</keyword>
<feature type="domain" description="C2H2-type" evidence="15">
    <location>
        <begin position="619"/>
        <end position="646"/>
    </location>
</feature>
<dbReference type="GO" id="GO:0005634">
    <property type="term" value="C:nucleus"/>
    <property type="evidence" value="ECO:0007669"/>
    <property type="project" value="UniProtKB-SubCell"/>
</dbReference>
<evidence type="ECO:0000256" key="9">
    <source>
        <dbReference type="ARBA" id="ARBA00023015"/>
    </source>
</evidence>
<dbReference type="Proteomes" id="UP000694569">
    <property type="component" value="Unplaced"/>
</dbReference>
<organism evidence="16 17">
    <name type="scientific">Leptobrachium leishanense</name>
    <name type="common">Leishan spiny toad</name>
    <dbReference type="NCBI Taxonomy" id="445787"/>
    <lineage>
        <taxon>Eukaryota</taxon>
        <taxon>Metazoa</taxon>
        <taxon>Chordata</taxon>
        <taxon>Craniata</taxon>
        <taxon>Vertebrata</taxon>
        <taxon>Euteleostomi</taxon>
        <taxon>Amphibia</taxon>
        <taxon>Batrachia</taxon>
        <taxon>Anura</taxon>
        <taxon>Pelobatoidea</taxon>
        <taxon>Megophryidae</taxon>
        <taxon>Leptobrachium</taxon>
    </lineage>
</organism>
<dbReference type="SMART" id="SM00225">
    <property type="entry name" value="BTB"/>
    <property type="match status" value="1"/>
</dbReference>
<feature type="region of interest" description="Disordered" evidence="13">
    <location>
        <begin position="696"/>
        <end position="771"/>
    </location>
</feature>
<keyword evidence="2" id="KW-1017">Isopeptide bond</keyword>
<evidence type="ECO:0000256" key="12">
    <source>
        <dbReference type="PROSITE-ProRule" id="PRU00042"/>
    </source>
</evidence>
<accession>A0A8C5QY18</accession>
<feature type="region of interest" description="Disordered" evidence="13">
    <location>
        <begin position="1"/>
        <end position="167"/>
    </location>
</feature>
<name>A0A8C5QY18_9ANUR</name>
<dbReference type="PANTHER" id="PTHR46105:SF24">
    <property type="entry name" value="ZINC FINGER AND BTB DOMAIN CONTAINING 10"/>
    <property type="match status" value="1"/>
</dbReference>
<keyword evidence="4" id="KW-0479">Metal-binding</keyword>
<dbReference type="Ensembl" id="ENSLLET00000045082.1">
    <property type="protein sequence ID" value="ENSLLEP00000043354.1"/>
    <property type="gene ID" value="ENSLLEG00000027574.1"/>
</dbReference>
<evidence type="ECO:0000256" key="1">
    <source>
        <dbReference type="ARBA" id="ARBA00004123"/>
    </source>
</evidence>
<dbReference type="SUPFAM" id="SSF54695">
    <property type="entry name" value="POZ domain"/>
    <property type="match status" value="1"/>
</dbReference>